<evidence type="ECO:0000259" key="6">
    <source>
        <dbReference type="Pfam" id="PF23559"/>
    </source>
</evidence>
<dbReference type="AlphaFoldDB" id="A0AA87Z8M2"/>
<dbReference type="SUPFAM" id="SSF52540">
    <property type="entry name" value="P-loop containing nucleoside triphosphate hydrolases"/>
    <property type="match status" value="2"/>
</dbReference>
<dbReference type="InterPro" id="IPR041118">
    <property type="entry name" value="Rx_N"/>
</dbReference>
<comment type="caution">
    <text evidence="8">The sequence shown here is derived from an EMBL/GenBank/DDBJ whole genome shotgun (WGS) entry which is preliminary data.</text>
</comment>
<keyword evidence="2" id="KW-0547">Nucleotide-binding</keyword>
<dbReference type="PANTHER" id="PTHR23155:SF1185">
    <property type="entry name" value="DISEASE RESISTANCE RPP8-LIKE PROTEIN 3-RELATED"/>
    <property type="match status" value="1"/>
</dbReference>
<protein>
    <submittedName>
        <fullName evidence="8">Uncharacterized protein</fullName>
    </submittedName>
</protein>
<dbReference type="FunFam" id="1.10.8.430:FF:000003">
    <property type="entry name" value="Probable disease resistance protein At5g66910"/>
    <property type="match status" value="1"/>
</dbReference>
<evidence type="ECO:0000313" key="8">
    <source>
        <dbReference type="EMBL" id="GMN26685.1"/>
    </source>
</evidence>
<dbReference type="Pfam" id="PF00931">
    <property type="entry name" value="NB-ARC"/>
    <property type="match status" value="2"/>
</dbReference>
<dbReference type="InterPro" id="IPR002182">
    <property type="entry name" value="NB-ARC"/>
</dbReference>
<dbReference type="InterPro" id="IPR036388">
    <property type="entry name" value="WH-like_DNA-bd_sf"/>
</dbReference>
<dbReference type="PANTHER" id="PTHR23155">
    <property type="entry name" value="DISEASE RESISTANCE PROTEIN RP"/>
    <property type="match status" value="1"/>
</dbReference>
<dbReference type="Gene3D" id="3.80.10.10">
    <property type="entry name" value="Ribonuclease Inhibitor"/>
    <property type="match status" value="1"/>
</dbReference>
<organism evidence="8 9">
    <name type="scientific">Ficus carica</name>
    <name type="common">Common fig</name>
    <dbReference type="NCBI Taxonomy" id="3494"/>
    <lineage>
        <taxon>Eukaryota</taxon>
        <taxon>Viridiplantae</taxon>
        <taxon>Streptophyta</taxon>
        <taxon>Embryophyta</taxon>
        <taxon>Tracheophyta</taxon>
        <taxon>Spermatophyta</taxon>
        <taxon>Magnoliopsida</taxon>
        <taxon>eudicotyledons</taxon>
        <taxon>Gunneridae</taxon>
        <taxon>Pentapetalae</taxon>
        <taxon>rosids</taxon>
        <taxon>fabids</taxon>
        <taxon>Rosales</taxon>
        <taxon>Moraceae</taxon>
        <taxon>Ficeae</taxon>
        <taxon>Ficus</taxon>
    </lineage>
</organism>
<dbReference type="EMBL" id="BTGU01000001">
    <property type="protein sequence ID" value="GMN26685.1"/>
    <property type="molecule type" value="Genomic_DNA"/>
</dbReference>
<name>A0AA87Z8M2_FICCA</name>
<dbReference type="InterPro" id="IPR038005">
    <property type="entry name" value="RX-like_CC"/>
</dbReference>
<dbReference type="Gene3D" id="1.10.10.10">
    <property type="entry name" value="Winged helix-like DNA-binding domain superfamily/Winged helix DNA-binding domain"/>
    <property type="match status" value="1"/>
</dbReference>
<dbReference type="InterPro" id="IPR042197">
    <property type="entry name" value="Apaf_helical"/>
</dbReference>
<dbReference type="InterPro" id="IPR032675">
    <property type="entry name" value="LRR_dom_sf"/>
</dbReference>
<evidence type="ECO:0000259" key="5">
    <source>
        <dbReference type="Pfam" id="PF18052"/>
    </source>
</evidence>
<dbReference type="GO" id="GO:0043531">
    <property type="term" value="F:ADP binding"/>
    <property type="evidence" value="ECO:0007669"/>
    <property type="project" value="InterPro"/>
</dbReference>
<dbReference type="InterPro" id="IPR027417">
    <property type="entry name" value="P-loop_NTPase"/>
</dbReference>
<dbReference type="Gene3D" id="1.20.5.4130">
    <property type="match status" value="1"/>
</dbReference>
<dbReference type="Gene3D" id="1.10.8.430">
    <property type="entry name" value="Helical domain of apoptotic protease-activating factors"/>
    <property type="match status" value="1"/>
</dbReference>
<dbReference type="Gene3D" id="3.40.50.300">
    <property type="entry name" value="P-loop containing nucleotide triphosphate hydrolases"/>
    <property type="match status" value="1"/>
</dbReference>
<feature type="domain" description="Disease resistance R13L4/SHOC-2-like LRR" evidence="7">
    <location>
        <begin position="687"/>
        <end position="1043"/>
    </location>
</feature>
<proteinExistence type="predicted"/>
<dbReference type="Pfam" id="PF18052">
    <property type="entry name" value="Rx_N"/>
    <property type="match status" value="1"/>
</dbReference>
<evidence type="ECO:0000313" key="9">
    <source>
        <dbReference type="Proteomes" id="UP001187192"/>
    </source>
</evidence>
<dbReference type="InterPro" id="IPR055414">
    <property type="entry name" value="LRR_R13L4/SHOC2-like"/>
</dbReference>
<dbReference type="PRINTS" id="PR00364">
    <property type="entry name" value="DISEASERSIST"/>
</dbReference>
<feature type="domain" description="Disease resistance N-terminal" evidence="5">
    <location>
        <begin position="123"/>
        <end position="210"/>
    </location>
</feature>
<dbReference type="CDD" id="cd14798">
    <property type="entry name" value="RX-CC_like"/>
    <property type="match status" value="1"/>
</dbReference>
<dbReference type="Pfam" id="PF23559">
    <property type="entry name" value="WHD_DRP"/>
    <property type="match status" value="1"/>
</dbReference>
<reference evidence="8" key="1">
    <citation type="submission" date="2023-07" db="EMBL/GenBank/DDBJ databases">
        <title>draft genome sequence of fig (Ficus carica).</title>
        <authorList>
            <person name="Takahashi T."/>
            <person name="Nishimura K."/>
        </authorList>
    </citation>
    <scope>NUCLEOTIDE SEQUENCE</scope>
</reference>
<feature type="domain" description="NB-ARC" evidence="4">
    <location>
        <begin position="16"/>
        <end position="55"/>
    </location>
</feature>
<accession>A0AA87Z8M2</accession>
<sequence length="1080" mass="124369">MFGKGCWSKLISPAAEKGKEIKEMRDDELSKAIYNVLKERKCLVVLDDIWTTATYIALHADRHCILLEPRCFNENGIWELFERKTYFGSNDTAYFGPEFCIEPGVLSNILILKKSRGVMAEAVVSFVIERLGDLLLNEARFLSGVKDEVEEARRELQRIKCFLEDADARARQGNKTIRHHVAEIREAAYDLEDVIATFALKVASRSDRGRKYILQRFACILIDLQKVGSEVEKICAKIAKSRSSFQEFGVLVQASNNKGASSSSDRQQGDLRRTFSHNIDSDFVGFEENVKELVSHLTREGSLHKVVSICGMGGLGKTTLARQIYFHRDVRHHFDCFAWASVSQKFQARDVWEGILIKLISPAAEKRKEIKEMRDDELSKALYNVLKEKKCLVVLDDIWTTATWDCLKSAFPNVRSDSKVLFTTRNRDVALHADHHSILHEPRCFNENESWELFKKKTYFGSDETELEDDKQKKELARKMLDYCDGLPLAITVLGGLLSSKPSIDEWETLHKNIKTYMRKGKINEQEDSNLGVSWVLGLSYDELPFHMKPCFLHLAFFPEDFEIRAKELCRVWIAEGFASSEDAAYECLSELVQRCIVQVAEWGSTGRIKTCRIHDLMRDLCLSKAQEENFLETVDLQKQHEAVGSSSVGMITNSIPTNKVRRLAIYLTNNGADELLPLIRSKDVCLRSLICFNPEPDTSYEQVMKPLLNRFHLLRVLKFENLNRGQVGKLPKEIGDLIHLRLFSLKDSFVEKLPSSIGNLRCLQTLDLRVKPFYFQKCLQHSEIPSVLWKLDELRHLYLPQNYFTKGRRSKSYFTIGYSDSRLELGDLTKLQTMVNVSANYYYLDGLAKLTNLTKLKVNLGSSFRGPRILFNNLQSLAIYYSDLHENQLHDDDQDQTPRRRPTEFSGQDVELLILSCPQIYKLHLQAPIERLPEDSKFSRKLIKFTLVNTQLKRDPMATLEKLPNLKIVVLDYDAFTGTEMICTSRGFLKLESLSICYLDSLKEWKVEEGALPSLRRLQIVNCLRLRRIPEGVRYLITLKEIVLQHMLRQFMQRLEKGGEDFFKVQHVPSLVFMNTLEF</sequence>
<gene>
    <name evidence="8" type="ORF">TIFTF001_001387</name>
</gene>
<keyword evidence="1" id="KW-0677">Repeat</keyword>
<dbReference type="FunFam" id="1.10.10.10:FF:000322">
    <property type="entry name" value="Probable disease resistance protein At1g63360"/>
    <property type="match status" value="1"/>
</dbReference>
<keyword evidence="3" id="KW-0611">Plant defense</keyword>
<evidence type="ECO:0000256" key="2">
    <source>
        <dbReference type="ARBA" id="ARBA00022741"/>
    </source>
</evidence>
<dbReference type="FunFam" id="3.40.50.300:FF:001091">
    <property type="entry name" value="Probable disease resistance protein At1g61300"/>
    <property type="match status" value="1"/>
</dbReference>
<keyword evidence="9" id="KW-1185">Reference proteome</keyword>
<evidence type="ECO:0000259" key="7">
    <source>
        <dbReference type="Pfam" id="PF23598"/>
    </source>
</evidence>
<dbReference type="Proteomes" id="UP001187192">
    <property type="component" value="Unassembled WGS sequence"/>
</dbReference>
<dbReference type="InterPro" id="IPR058922">
    <property type="entry name" value="WHD_DRP"/>
</dbReference>
<evidence type="ECO:0000259" key="4">
    <source>
        <dbReference type="Pfam" id="PF00931"/>
    </source>
</evidence>
<dbReference type="GO" id="GO:0098542">
    <property type="term" value="P:defense response to other organism"/>
    <property type="evidence" value="ECO:0007669"/>
    <property type="project" value="TreeGrafter"/>
</dbReference>
<dbReference type="InterPro" id="IPR044974">
    <property type="entry name" value="Disease_R_plants"/>
</dbReference>
<feature type="domain" description="Disease resistance protein winged helix" evidence="6">
    <location>
        <begin position="558"/>
        <end position="622"/>
    </location>
</feature>
<evidence type="ECO:0000256" key="1">
    <source>
        <dbReference type="ARBA" id="ARBA00022737"/>
    </source>
</evidence>
<dbReference type="SUPFAM" id="SSF52058">
    <property type="entry name" value="L domain-like"/>
    <property type="match status" value="1"/>
</dbReference>
<evidence type="ECO:0000256" key="3">
    <source>
        <dbReference type="ARBA" id="ARBA00022821"/>
    </source>
</evidence>
<dbReference type="Pfam" id="PF23598">
    <property type="entry name" value="LRR_14"/>
    <property type="match status" value="1"/>
</dbReference>
<feature type="domain" description="NB-ARC" evidence="4">
    <location>
        <begin position="287"/>
        <end position="459"/>
    </location>
</feature>